<evidence type="ECO:0000313" key="3">
    <source>
        <dbReference type="Proteomes" id="UP000179179"/>
    </source>
</evidence>
<dbReference type="AlphaFoldDB" id="A0A1F7ZPM2"/>
<dbReference type="EMBL" id="LYCR01000112">
    <property type="protein sequence ID" value="OGM41410.1"/>
    <property type="molecule type" value="Genomic_DNA"/>
</dbReference>
<dbReference type="GeneID" id="34453643"/>
<dbReference type="RefSeq" id="XP_022385127.1">
    <property type="nucleotide sequence ID" value="XM_022537381.1"/>
</dbReference>
<protein>
    <submittedName>
        <fullName evidence="2">Uncharacterized protein</fullName>
    </submittedName>
</protein>
<proteinExistence type="predicted"/>
<dbReference type="OrthoDB" id="4508008at2759"/>
<evidence type="ECO:0000256" key="1">
    <source>
        <dbReference type="SAM" id="MobiDB-lite"/>
    </source>
</evidence>
<sequence>MSVPIDPESKLYGEHWYAELDLSGAYSSFDHAFDPIEDGTDLNKKARFAAKTIILIRAGLFKVKISKTNNTTKTRSYCHLIGPYKEEPTVDEGTRKMLEHLGKEVEAPSSALDLLEAYWRRLREWHADASLSDQQQRSSREDTPAPPGAPRMGCLDDNDVPEGEMGNFW</sequence>
<accession>A0A1F7ZPM2</accession>
<feature type="region of interest" description="Disordered" evidence="1">
    <location>
        <begin position="130"/>
        <end position="169"/>
    </location>
</feature>
<comment type="caution">
    <text evidence="2">The sequence shown here is derived from an EMBL/GenBank/DDBJ whole genome shotgun (WGS) entry which is preliminary data.</text>
</comment>
<name>A0A1F7ZPM2_9EURO</name>
<organism evidence="2 3">
    <name type="scientific">Aspergillus bombycis</name>
    <dbReference type="NCBI Taxonomy" id="109264"/>
    <lineage>
        <taxon>Eukaryota</taxon>
        <taxon>Fungi</taxon>
        <taxon>Dikarya</taxon>
        <taxon>Ascomycota</taxon>
        <taxon>Pezizomycotina</taxon>
        <taxon>Eurotiomycetes</taxon>
        <taxon>Eurotiomycetidae</taxon>
        <taxon>Eurotiales</taxon>
        <taxon>Aspergillaceae</taxon>
        <taxon>Aspergillus</taxon>
    </lineage>
</organism>
<dbReference type="Proteomes" id="UP000179179">
    <property type="component" value="Unassembled WGS sequence"/>
</dbReference>
<evidence type="ECO:0000313" key="2">
    <source>
        <dbReference type="EMBL" id="OGM41410.1"/>
    </source>
</evidence>
<reference evidence="2 3" key="1">
    <citation type="journal article" date="2016" name="Genome Biol. Evol.">
        <title>Draft genome sequence of an aflatoxigenic Aspergillus species, A. bombycis.</title>
        <authorList>
            <person name="Moore G.G."/>
            <person name="Mack B.M."/>
            <person name="Beltz S.B."/>
            <person name="Gilbert M.K."/>
        </authorList>
    </citation>
    <scope>NUCLEOTIDE SEQUENCE [LARGE SCALE GENOMIC DNA]</scope>
    <source>
        <strain evidence="3">NRRL 26010</strain>
    </source>
</reference>
<keyword evidence="3" id="KW-1185">Reference proteome</keyword>
<gene>
    <name evidence="2" type="ORF">ABOM_010253</name>
</gene>